<feature type="chain" id="PRO_5034946166" evidence="6">
    <location>
        <begin position="24"/>
        <end position="255"/>
    </location>
</feature>
<dbReference type="Pfam" id="PF04991">
    <property type="entry name" value="LicD"/>
    <property type="match status" value="1"/>
</dbReference>
<protein>
    <submittedName>
        <fullName evidence="8">Transfer of mannosylphosphate</fullName>
    </submittedName>
</protein>
<feature type="signal peptide" evidence="6">
    <location>
        <begin position="1"/>
        <end position="23"/>
    </location>
</feature>
<gene>
    <name evidence="8" type="ORF">GQ602_003713</name>
</gene>
<proteinExistence type="predicted"/>
<feature type="region of interest" description="Disordered" evidence="5">
    <location>
        <begin position="31"/>
        <end position="56"/>
    </location>
</feature>
<comment type="caution">
    <text evidence="8">The sequence shown here is derived from an EMBL/GenBank/DDBJ whole genome shotgun (WGS) entry which is preliminary data.</text>
</comment>
<evidence type="ECO:0000256" key="6">
    <source>
        <dbReference type="SAM" id="SignalP"/>
    </source>
</evidence>
<dbReference type="InterPro" id="IPR007074">
    <property type="entry name" value="LicD/FKTN/FKRP_NTP_transf"/>
</dbReference>
<comment type="subcellular location">
    <subcellularLocation>
        <location evidence="1">Membrane</location>
        <topology evidence="1">Single-pass membrane protein</topology>
    </subcellularLocation>
</comment>
<dbReference type="GO" id="GO:0016020">
    <property type="term" value="C:membrane"/>
    <property type="evidence" value="ECO:0007669"/>
    <property type="project" value="UniProtKB-SubCell"/>
</dbReference>
<evidence type="ECO:0000256" key="5">
    <source>
        <dbReference type="SAM" id="MobiDB-lite"/>
    </source>
</evidence>
<keyword evidence="4" id="KW-0472">Membrane</keyword>
<reference evidence="8 9" key="1">
    <citation type="journal article" date="2020" name="G3 (Bethesda)">
        <title>Genetic Underpinnings of Host Manipulation by Ophiocordyceps as Revealed by Comparative Transcriptomics.</title>
        <authorList>
            <person name="Will I."/>
            <person name="Das B."/>
            <person name="Trinh T."/>
            <person name="Brachmann A."/>
            <person name="Ohm R.A."/>
            <person name="de Bekker C."/>
        </authorList>
    </citation>
    <scope>NUCLEOTIDE SEQUENCE [LARGE SCALE GENOMIC DNA]</scope>
    <source>
        <strain evidence="8 9">EC05</strain>
    </source>
</reference>
<dbReference type="InterPro" id="IPR009644">
    <property type="entry name" value="FKTN/MNN4/W02B3.4-1"/>
</dbReference>
<feature type="compositionally biased region" description="Low complexity" evidence="5">
    <location>
        <begin position="31"/>
        <end position="42"/>
    </location>
</feature>
<name>A0A8H4Q936_9HYPO</name>
<evidence type="ECO:0000256" key="4">
    <source>
        <dbReference type="ARBA" id="ARBA00023136"/>
    </source>
</evidence>
<feature type="domain" description="LicD/FKTN/FKRP nucleotidyltransferase" evidence="7">
    <location>
        <begin position="99"/>
        <end position="193"/>
    </location>
</feature>
<dbReference type="GO" id="GO:0009100">
    <property type="term" value="P:glycoprotein metabolic process"/>
    <property type="evidence" value="ECO:0007669"/>
    <property type="project" value="UniProtKB-ARBA"/>
</dbReference>
<evidence type="ECO:0000259" key="7">
    <source>
        <dbReference type="Pfam" id="PF04991"/>
    </source>
</evidence>
<keyword evidence="2" id="KW-0812">Transmembrane</keyword>
<dbReference type="PANTHER" id="PTHR15407">
    <property type="entry name" value="FUKUTIN-RELATED"/>
    <property type="match status" value="1"/>
</dbReference>
<keyword evidence="3" id="KW-1133">Transmembrane helix</keyword>
<dbReference type="PANTHER" id="PTHR15407:SF28">
    <property type="entry name" value="RIBITOL-5-PHOSPHATE TRANSFERASE FKTN"/>
    <property type="match status" value="1"/>
</dbReference>
<dbReference type="AlphaFoldDB" id="A0A8H4Q936"/>
<dbReference type="Proteomes" id="UP000562929">
    <property type="component" value="Unassembled WGS sequence"/>
</dbReference>
<evidence type="ECO:0000256" key="2">
    <source>
        <dbReference type="ARBA" id="ARBA00022692"/>
    </source>
</evidence>
<evidence type="ECO:0000313" key="9">
    <source>
        <dbReference type="Proteomes" id="UP000562929"/>
    </source>
</evidence>
<evidence type="ECO:0000256" key="3">
    <source>
        <dbReference type="ARBA" id="ARBA00022989"/>
    </source>
</evidence>
<keyword evidence="6" id="KW-0732">Signal</keyword>
<sequence length="255" mass="29064">MARFGVMILTRLLVFSIFSLVSSTAIKHRTASSSSSSTSPPANKLPARPLTPKYFDEPRGSLARSHYDLRFFSSEVDYQHHGSVLTGLIRSYLSVMDTHGVETWLAHGTLLGWWWNGRVMPWDYDLDVQVSNATLSWMAARLNQTRHLVGGGEYLLDINPHFDEVDRGDGMNIIDARWIDVSNGMFIDITALREREQGLPGVWSCKNKHRYRTRDLWPMRVSQFEGVAARVPYNVEKMLMDEYGAQCLVVEEHEG</sequence>
<dbReference type="OrthoDB" id="444255at2759"/>
<keyword evidence="9" id="KW-1185">Reference proteome</keyword>
<evidence type="ECO:0000313" key="8">
    <source>
        <dbReference type="EMBL" id="KAF4589824.1"/>
    </source>
</evidence>
<organism evidence="8 9">
    <name type="scientific">Ophiocordyceps camponoti-floridani</name>
    <dbReference type="NCBI Taxonomy" id="2030778"/>
    <lineage>
        <taxon>Eukaryota</taxon>
        <taxon>Fungi</taxon>
        <taxon>Dikarya</taxon>
        <taxon>Ascomycota</taxon>
        <taxon>Pezizomycotina</taxon>
        <taxon>Sordariomycetes</taxon>
        <taxon>Hypocreomycetidae</taxon>
        <taxon>Hypocreales</taxon>
        <taxon>Ophiocordycipitaceae</taxon>
        <taxon>Ophiocordyceps</taxon>
    </lineage>
</organism>
<evidence type="ECO:0000256" key="1">
    <source>
        <dbReference type="ARBA" id="ARBA00004167"/>
    </source>
</evidence>
<dbReference type="EMBL" id="JAACLJ010000003">
    <property type="protein sequence ID" value="KAF4589824.1"/>
    <property type="molecule type" value="Genomic_DNA"/>
</dbReference>
<accession>A0A8H4Q936</accession>